<feature type="transmembrane region" description="Helical" evidence="1">
    <location>
        <begin position="225"/>
        <end position="244"/>
    </location>
</feature>
<feature type="transmembrane region" description="Helical" evidence="1">
    <location>
        <begin position="177"/>
        <end position="196"/>
    </location>
</feature>
<dbReference type="Proteomes" id="UP000187209">
    <property type="component" value="Unassembled WGS sequence"/>
</dbReference>
<keyword evidence="1" id="KW-0812">Transmembrane</keyword>
<feature type="transmembrane region" description="Helical" evidence="1">
    <location>
        <begin position="325"/>
        <end position="344"/>
    </location>
</feature>
<feature type="transmembrane region" description="Helical" evidence="1">
    <location>
        <begin position="256"/>
        <end position="274"/>
    </location>
</feature>
<feature type="transmembrane region" description="Helical" evidence="1">
    <location>
        <begin position="152"/>
        <end position="171"/>
    </location>
</feature>
<keyword evidence="1" id="KW-0472">Membrane</keyword>
<reference evidence="2 3" key="1">
    <citation type="submission" date="2016-11" db="EMBL/GenBank/DDBJ databases">
        <title>The macronuclear genome of Stentor coeruleus: a giant cell with tiny introns.</title>
        <authorList>
            <person name="Slabodnick M."/>
            <person name="Ruby J.G."/>
            <person name="Reiff S.B."/>
            <person name="Swart E.C."/>
            <person name="Gosai S."/>
            <person name="Prabakaran S."/>
            <person name="Witkowska E."/>
            <person name="Larue G.E."/>
            <person name="Fisher S."/>
            <person name="Freeman R.M."/>
            <person name="Gunawardena J."/>
            <person name="Chu W."/>
            <person name="Stover N.A."/>
            <person name="Gregory B.D."/>
            <person name="Nowacki M."/>
            <person name="Derisi J."/>
            <person name="Roy S.W."/>
            <person name="Marshall W.F."/>
            <person name="Sood P."/>
        </authorList>
    </citation>
    <scope>NUCLEOTIDE SEQUENCE [LARGE SCALE GENOMIC DNA]</scope>
    <source>
        <strain evidence="2">WM001</strain>
    </source>
</reference>
<protein>
    <submittedName>
        <fullName evidence="2">Uncharacterized protein</fullName>
    </submittedName>
</protein>
<organism evidence="2 3">
    <name type="scientific">Stentor coeruleus</name>
    <dbReference type="NCBI Taxonomy" id="5963"/>
    <lineage>
        <taxon>Eukaryota</taxon>
        <taxon>Sar</taxon>
        <taxon>Alveolata</taxon>
        <taxon>Ciliophora</taxon>
        <taxon>Postciliodesmatophora</taxon>
        <taxon>Heterotrichea</taxon>
        <taxon>Heterotrichida</taxon>
        <taxon>Stentoridae</taxon>
        <taxon>Stentor</taxon>
    </lineage>
</organism>
<keyword evidence="1" id="KW-1133">Transmembrane helix</keyword>
<feature type="transmembrane region" description="Helical" evidence="1">
    <location>
        <begin position="121"/>
        <end position="140"/>
    </location>
</feature>
<evidence type="ECO:0000256" key="1">
    <source>
        <dbReference type="SAM" id="Phobius"/>
    </source>
</evidence>
<keyword evidence="3" id="KW-1185">Reference proteome</keyword>
<name>A0A1R2C0X8_9CILI</name>
<dbReference type="OrthoDB" id="784140at2759"/>
<comment type="caution">
    <text evidence="2">The sequence shown here is derived from an EMBL/GenBank/DDBJ whole genome shotgun (WGS) entry which is preliminary data.</text>
</comment>
<dbReference type="AlphaFoldDB" id="A0A1R2C0X8"/>
<proteinExistence type="predicted"/>
<feature type="transmembrane region" description="Helical" evidence="1">
    <location>
        <begin position="435"/>
        <end position="454"/>
    </location>
</feature>
<sequence length="465" mass="54519">MTKIKNYIPSGSKLLKDLVIYLPPDSEKISSALANPSRFTLNCGYIDEKFSKSSPFFIDSEYLLLLGVFGSICVTAAIVMHYVANFTLNTSGYLTLIMIFFCIRGQYLQFKQSGFRNPDNWMGLFYSMTLLCFSSMLLYLDHHKILDFNFHFSLVLLGLQITSITLKFLGFAISINHLLFCIIFSLLISLAIFPYFKYIFRSTLNYYSTKECPFDIQGIKELSPLYKYTLIFPFCIVLLWTTPISNTAKSIINESYWEHFRIFIVMCYCVLRIYQLRNEVQILLDQGKNLIYEIIRTKDPENRKECELQCKAIGAYAWPMAHQSLCYTMLIFSLCLLLLCKGEIFKSYPKPIITIESTDKLKELQGQFDDSEFIYDHTALVTPSRTVSYYQEIKDLEDKIKETRLVKENDPIKIVEKLVEAKYIPTYFYRDCLEYTIWAYHLGTVLTIFLTLLYRRRYYKKLKLQ</sequence>
<feature type="transmembrane region" description="Helical" evidence="1">
    <location>
        <begin position="91"/>
        <end position="109"/>
    </location>
</feature>
<gene>
    <name evidence="2" type="ORF">SteCoe_16590</name>
</gene>
<accession>A0A1R2C0X8</accession>
<evidence type="ECO:0000313" key="2">
    <source>
        <dbReference type="EMBL" id="OMJ82666.1"/>
    </source>
</evidence>
<evidence type="ECO:0000313" key="3">
    <source>
        <dbReference type="Proteomes" id="UP000187209"/>
    </source>
</evidence>
<feature type="transmembrane region" description="Helical" evidence="1">
    <location>
        <begin position="62"/>
        <end position="84"/>
    </location>
</feature>
<dbReference type="EMBL" id="MPUH01000332">
    <property type="protein sequence ID" value="OMJ82666.1"/>
    <property type="molecule type" value="Genomic_DNA"/>
</dbReference>